<feature type="region of interest" description="Disordered" evidence="1">
    <location>
        <begin position="765"/>
        <end position="831"/>
    </location>
</feature>
<accession>A0AAD5WSS8</accession>
<dbReference type="AlphaFoldDB" id="A0AAD5WSS8"/>
<evidence type="ECO:0000313" key="4">
    <source>
        <dbReference type="Proteomes" id="UP001201980"/>
    </source>
</evidence>
<keyword evidence="4" id="KW-1185">Reference proteome</keyword>
<comment type="caution">
    <text evidence="3">The sequence shown here is derived from an EMBL/GenBank/DDBJ whole genome shotgun (WGS) entry which is preliminary data.</text>
</comment>
<proteinExistence type="predicted"/>
<feature type="domain" description="Heterokaryon incompatibility" evidence="2">
    <location>
        <begin position="119"/>
        <end position="261"/>
    </location>
</feature>
<feature type="compositionally biased region" description="Polar residues" evidence="1">
    <location>
        <begin position="769"/>
        <end position="780"/>
    </location>
</feature>
<dbReference type="Proteomes" id="UP001201980">
    <property type="component" value="Unassembled WGS sequence"/>
</dbReference>
<dbReference type="InterPro" id="IPR052895">
    <property type="entry name" value="HetReg/Transcr_Mod"/>
</dbReference>
<protein>
    <submittedName>
        <fullName evidence="3">HET-domain-containing protein</fullName>
    </submittedName>
</protein>
<dbReference type="EMBL" id="JAKWBI020000158">
    <property type="protein sequence ID" value="KAJ2901293.1"/>
    <property type="molecule type" value="Genomic_DNA"/>
</dbReference>
<dbReference type="InterPro" id="IPR010730">
    <property type="entry name" value="HET"/>
</dbReference>
<evidence type="ECO:0000259" key="2">
    <source>
        <dbReference type="Pfam" id="PF06985"/>
    </source>
</evidence>
<evidence type="ECO:0000313" key="3">
    <source>
        <dbReference type="EMBL" id="KAJ2901293.1"/>
    </source>
</evidence>
<name>A0AAD5WSS8_9PEZI</name>
<organism evidence="3 4">
    <name type="scientific">Zalerion maritima</name>
    <dbReference type="NCBI Taxonomy" id="339359"/>
    <lineage>
        <taxon>Eukaryota</taxon>
        <taxon>Fungi</taxon>
        <taxon>Dikarya</taxon>
        <taxon>Ascomycota</taxon>
        <taxon>Pezizomycotina</taxon>
        <taxon>Sordariomycetes</taxon>
        <taxon>Lulworthiomycetidae</taxon>
        <taxon>Lulworthiales</taxon>
        <taxon>Lulworthiaceae</taxon>
        <taxon>Zalerion</taxon>
    </lineage>
</organism>
<reference evidence="3" key="1">
    <citation type="submission" date="2022-07" db="EMBL/GenBank/DDBJ databases">
        <title>Draft genome sequence of Zalerion maritima ATCC 34329, a (micro)plastics degrading marine fungus.</title>
        <authorList>
            <person name="Paco A."/>
            <person name="Goncalves M.F.M."/>
            <person name="Rocha-Santos T.A.P."/>
            <person name="Alves A."/>
        </authorList>
    </citation>
    <scope>NUCLEOTIDE SEQUENCE</scope>
    <source>
        <strain evidence="3">ATCC 34329</strain>
    </source>
</reference>
<gene>
    <name evidence="3" type="ORF">MKZ38_002002</name>
</gene>
<dbReference type="PANTHER" id="PTHR24148">
    <property type="entry name" value="ANKYRIN REPEAT DOMAIN-CONTAINING PROTEIN 39 HOMOLOG-RELATED"/>
    <property type="match status" value="1"/>
</dbReference>
<dbReference type="PANTHER" id="PTHR24148:SF64">
    <property type="entry name" value="HETEROKARYON INCOMPATIBILITY DOMAIN-CONTAINING PROTEIN"/>
    <property type="match status" value="1"/>
</dbReference>
<evidence type="ECO:0000256" key="1">
    <source>
        <dbReference type="SAM" id="MobiDB-lite"/>
    </source>
</evidence>
<sequence>MQRRFYSPQTTVDEWPAGQGQNWARHSLSRPKTIATDFPLFEDTGPLKEGRLAPDAPKYEYHAVQKNEIRLLILSPGAEHEQIRCSIAHVKFDQDTGCWGQAVSGPPGSRRMEEQNWDYDALSWAWGGESGNQDEWIYILEDRNQHSFKLRSQHLADALRALRHRFQEKMVWVDAICIDQSSNLEKSHQIPMMDKIYGKAANVRVWLGSGGDAAFKFIREEVLPSLNIETVCQRLGASQKLEELSDLMQRPWFSRRWVVQEIALARSAIIHCGSNQMRWKDFAVAVELFVDAEKKTHSPSMAMNQSLLIPNWFDYVSELGAAILVRATSNLFQNSSTMAGIDSRVKLRSLEYLVCQLSAFGVSVAHDTIYAFLAIAKDTNPIATDHLPGPSQDERVAEVARQIVGRSTRFRSRQYKVDYNQPYRSVCQGFVEFAINETVDKTRALDILCRPWAQEEDARRSLGLPSWIPTLAGAGFEMNNHHNSRGSINRGLKLCRRNGSPFVTLPSSNSRHYTAAQDRVVDTRFLTFKKSDGTEHLGSEAWKELEAEHTPGKKPHPDAYMSMFVTGFILDVIEEVEDISKGTISEHWINLAGWEDKNQYPPEEFWRTLVADRGPDGENPPLYYEIACKEALARSRSPRDIETGSIIASPDERNTVVAEFCRRVESVVYNRCLIRTQYLSSQRGPCLGLVSGRRVPGRPSESRAIRSGDLIAILYGCSVPVVLRRVKKSKTQLGLDHAVDQRLYCEVKKKSAAVIQRAWRKYRERQLQKAPTSRSNSPASRTPFPVGNSDFRQSSQKRTARALSPLDREPQQKRSRTSGGPANCPAEETINSTPLASLAKEHNHKLEEDVYYEFWGECYLHGMMDGEALKVQSDDSLPRMDPNMRRNKVFELR</sequence>
<dbReference type="Pfam" id="PF06985">
    <property type="entry name" value="HET"/>
    <property type="match status" value="1"/>
</dbReference>